<evidence type="ECO:0000313" key="3">
    <source>
        <dbReference type="EMBL" id="MCV9388823.1"/>
    </source>
</evidence>
<proteinExistence type="predicted"/>
<evidence type="ECO:0000259" key="2">
    <source>
        <dbReference type="Pfam" id="PF01261"/>
    </source>
</evidence>
<dbReference type="Proteomes" id="UP001300692">
    <property type="component" value="Unassembled WGS sequence"/>
</dbReference>
<dbReference type="Pfam" id="PF01261">
    <property type="entry name" value="AP_endonuc_2"/>
    <property type="match status" value="1"/>
</dbReference>
<dbReference type="RefSeq" id="WP_264139713.1">
    <property type="nucleotide sequence ID" value="NZ_JAOYOD010000001.1"/>
</dbReference>
<gene>
    <name evidence="3" type="ORF">N7U62_19245</name>
</gene>
<reference evidence="3 4" key="1">
    <citation type="submission" date="2022-10" db="EMBL/GenBank/DDBJ databases">
        <title>Comparative genomics and taxonomic characterization of three novel marine species of genus Reichenbachiella exhibiting antioxidant and polysaccharide degradation activities.</title>
        <authorList>
            <person name="Muhammad N."/>
            <person name="Lee Y.-J."/>
            <person name="Ko J."/>
            <person name="Kim S.-G."/>
        </authorList>
    </citation>
    <scope>NUCLEOTIDE SEQUENCE [LARGE SCALE GENOMIC DNA]</scope>
    <source>
        <strain evidence="3 4">ABR2-5</strain>
    </source>
</reference>
<feature type="chain" id="PRO_5046507040" evidence="1">
    <location>
        <begin position="23"/>
        <end position="348"/>
    </location>
</feature>
<comment type="caution">
    <text evidence="3">The sequence shown here is derived from an EMBL/GenBank/DDBJ whole genome shotgun (WGS) entry which is preliminary data.</text>
</comment>
<feature type="signal peptide" evidence="1">
    <location>
        <begin position="1"/>
        <end position="22"/>
    </location>
</feature>
<accession>A0ABT3CZ42</accession>
<evidence type="ECO:0000313" key="4">
    <source>
        <dbReference type="Proteomes" id="UP001300692"/>
    </source>
</evidence>
<dbReference type="GO" id="GO:0016853">
    <property type="term" value="F:isomerase activity"/>
    <property type="evidence" value="ECO:0007669"/>
    <property type="project" value="UniProtKB-KW"/>
</dbReference>
<sequence>MNTNRRKAIKLMSAAGAGMALLGGVNLLSSCSKTGKKEYQQISGQGGEGKASALFFGISLAQWSLHRSFFGGAPNWATFGSTIQSDPDSLLKGELKPEDFPEIAQRDFGINAVEYVNTFYFSKGSDETFWQEMRRRCDDLGVSSQLIMCDAEGSLGDLDDAARLQAVENHYKWINAAKILGCHSIRVNAAGNGTEEEVKSAAIDGLGKLTEYGAQNGVNVIVENHGGYSSNGKWLAEVISQVGSEYCGTLPDFGNFCIERGPEGCANEYDRYQGVKDLIPFAKGLSAKTHAFDAEGNETSTDFEKMMQIAKEANFHGYIGIEYEGNELSEAEGILATKALLQRVGKMG</sequence>
<dbReference type="PANTHER" id="PTHR12110:SF53">
    <property type="entry name" value="BLR5974 PROTEIN"/>
    <property type="match status" value="1"/>
</dbReference>
<dbReference type="PANTHER" id="PTHR12110">
    <property type="entry name" value="HYDROXYPYRUVATE ISOMERASE"/>
    <property type="match status" value="1"/>
</dbReference>
<protein>
    <submittedName>
        <fullName evidence="3">Sugar phosphate isomerase/epimerase</fullName>
    </submittedName>
</protein>
<name>A0ABT3CZ42_9BACT</name>
<dbReference type="InterPro" id="IPR036237">
    <property type="entry name" value="Xyl_isomerase-like_sf"/>
</dbReference>
<evidence type="ECO:0000256" key="1">
    <source>
        <dbReference type="SAM" id="SignalP"/>
    </source>
</evidence>
<dbReference type="SUPFAM" id="SSF51658">
    <property type="entry name" value="Xylose isomerase-like"/>
    <property type="match status" value="1"/>
</dbReference>
<dbReference type="Gene3D" id="3.20.20.150">
    <property type="entry name" value="Divalent-metal-dependent TIM barrel enzymes"/>
    <property type="match status" value="1"/>
</dbReference>
<organism evidence="3 4">
    <name type="scientific">Reichenbachiella ulvae</name>
    <dbReference type="NCBI Taxonomy" id="2980104"/>
    <lineage>
        <taxon>Bacteria</taxon>
        <taxon>Pseudomonadati</taxon>
        <taxon>Bacteroidota</taxon>
        <taxon>Cytophagia</taxon>
        <taxon>Cytophagales</taxon>
        <taxon>Reichenbachiellaceae</taxon>
        <taxon>Reichenbachiella</taxon>
    </lineage>
</organism>
<keyword evidence="1" id="KW-0732">Signal</keyword>
<dbReference type="PROSITE" id="PS51257">
    <property type="entry name" value="PROKAR_LIPOPROTEIN"/>
    <property type="match status" value="1"/>
</dbReference>
<keyword evidence="3" id="KW-0413">Isomerase</keyword>
<dbReference type="InterPro" id="IPR050312">
    <property type="entry name" value="IolE/XylAMocC-like"/>
</dbReference>
<dbReference type="EMBL" id="JAOYOD010000001">
    <property type="protein sequence ID" value="MCV9388823.1"/>
    <property type="molecule type" value="Genomic_DNA"/>
</dbReference>
<keyword evidence="4" id="KW-1185">Reference proteome</keyword>
<feature type="domain" description="Xylose isomerase-like TIM barrel" evidence="2">
    <location>
        <begin position="106"/>
        <end position="331"/>
    </location>
</feature>
<dbReference type="InterPro" id="IPR013022">
    <property type="entry name" value="Xyl_isomerase-like_TIM-brl"/>
</dbReference>